<dbReference type="Proteomes" id="UP001396898">
    <property type="component" value="Unassembled WGS sequence"/>
</dbReference>
<gene>
    <name evidence="2" type="ORF">PG991_013137</name>
</gene>
<keyword evidence="1" id="KW-1133">Transmembrane helix</keyword>
<evidence type="ECO:0000313" key="2">
    <source>
        <dbReference type="EMBL" id="KAK8000915.1"/>
    </source>
</evidence>
<feature type="transmembrane region" description="Helical" evidence="1">
    <location>
        <begin position="14"/>
        <end position="36"/>
    </location>
</feature>
<accession>A0ABR1R617</accession>
<keyword evidence="1" id="KW-0472">Membrane</keyword>
<evidence type="ECO:0000313" key="3">
    <source>
        <dbReference type="Proteomes" id="UP001396898"/>
    </source>
</evidence>
<dbReference type="EMBL" id="JAQQWI010000018">
    <property type="protein sequence ID" value="KAK8000915.1"/>
    <property type="molecule type" value="Genomic_DNA"/>
</dbReference>
<comment type="caution">
    <text evidence="2">The sequence shown here is derived from an EMBL/GenBank/DDBJ whole genome shotgun (WGS) entry which is preliminary data.</text>
</comment>
<proteinExistence type="predicted"/>
<evidence type="ECO:0000256" key="1">
    <source>
        <dbReference type="SAM" id="Phobius"/>
    </source>
</evidence>
<protein>
    <submittedName>
        <fullName evidence="2">Uncharacterized protein</fullName>
    </submittedName>
</protein>
<keyword evidence="1" id="KW-0812">Transmembrane</keyword>
<sequence>MDAAPLGRSYLVHVYPPVVLVGFVHDALGVLIGALVRADRVYVVLQFRIEELDDAVRLQVSPDGEALGALAERLGLVVVLLGQLVR</sequence>
<organism evidence="2 3">
    <name type="scientific">Apiospora marii</name>
    <dbReference type="NCBI Taxonomy" id="335849"/>
    <lineage>
        <taxon>Eukaryota</taxon>
        <taxon>Fungi</taxon>
        <taxon>Dikarya</taxon>
        <taxon>Ascomycota</taxon>
        <taxon>Pezizomycotina</taxon>
        <taxon>Sordariomycetes</taxon>
        <taxon>Xylariomycetidae</taxon>
        <taxon>Amphisphaeriales</taxon>
        <taxon>Apiosporaceae</taxon>
        <taxon>Apiospora</taxon>
    </lineage>
</organism>
<name>A0ABR1R617_9PEZI</name>
<reference evidence="2 3" key="1">
    <citation type="submission" date="2023-01" db="EMBL/GenBank/DDBJ databases">
        <title>Analysis of 21 Apiospora genomes using comparative genomics revels a genus with tremendous synthesis potential of carbohydrate active enzymes and secondary metabolites.</title>
        <authorList>
            <person name="Sorensen T."/>
        </authorList>
    </citation>
    <scope>NUCLEOTIDE SEQUENCE [LARGE SCALE GENOMIC DNA]</scope>
    <source>
        <strain evidence="2 3">CBS 20057</strain>
    </source>
</reference>
<keyword evidence="3" id="KW-1185">Reference proteome</keyword>